<sequence>MTPVTVYNNNAVLVDDEGIECIVIGNGVGFGVKSSHRIDEQKIDKKFILDAEFTQNKFGHLMQEMNERHVILTAKLIKHAEQELNRVFQSSIYLFLGDHISYALERFLEGNVIQNDMLWEIKKYYPREFTAAKHSLQFIERSEKIRLPEDEAGFIALHYVNATKGKSVTNETLLTTKLISAILQIVEYEYGFRLDETTMNYDRFLTHIRYFVSRIFAEKKQLQDDQSLLQQVKILYPKAYNCGLKIKKHIDSVYQTKITDSELVYFVIHIHRVTLREEHT</sequence>
<dbReference type="InterPro" id="IPR036650">
    <property type="entry name" value="CAT_RNA-bd_dom_sf"/>
</dbReference>
<protein>
    <recommendedName>
        <fullName evidence="2">PRD domain-containing protein</fullName>
    </recommendedName>
</protein>
<dbReference type="EMBL" id="AITY01000070">
    <property type="protein sequence ID" value="EOM18712.1"/>
    <property type="molecule type" value="Genomic_DNA"/>
</dbReference>
<evidence type="ECO:0000256" key="1">
    <source>
        <dbReference type="ARBA" id="ARBA00022737"/>
    </source>
</evidence>
<dbReference type="SUPFAM" id="SSF63520">
    <property type="entry name" value="PTS-regulatory domain, PRD"/>
    <property type="match status" value="2"/>
</dbReference>
<feature type="domain" description="PRD" evidence="2">
    <location>
        <begin position="170"/>
        <end position="280"/>
    </location>
</feature>
<dbReference type="Pfam" id="PF00874">
    <property type="entry name" value="PRD"/>
    <property type="match status" value="2"/>
</dbReference>
<dbReference type="Gene3D" id="1.10.1790.10">
    <property type="entry name" value="PRD domain"/>
    <property type="match status" value="2"/>
</dbReference>
<evidence type="ECO:0000313" key="3">
    <source>
        <dbReference type="EMBL" id="EOM18712.1"/>
    </source>
</evidence>
<dbReference type="PANTHER" id="PTHR30185:SF15">
    <property type="entry name" value="CRYPTIC BETA-GLUCOSIDE BGL OPERON ANTITERMINATOR"/>
    <property type="match status" value="1"/>
</dbReference>
<dbReference type="PROSITE" id="PS51372">
    <property type="entry name" value="PRD_2"/>
    <property type="match status" value="2"/>
</dbReference>
<dbReference type="Proteomes" id="UP000013897">
    <property type="component" value="Unassembled WGS sequence"/>
</dbReference>
<evidence type="ECO:0000313" key="4">
    <source>
        <dbReference type="Proteomes" id="UP000013897"/>
    </source>
</evidence>
<keyword evidence="1" id="KW-0677">Repeat</keyword>
<dbReference type="GO" id="GO:0003723">
    <property type="term" value="F:RNA binding"/>
    <property type="evidence" value="ECO:0007669"/>
    <property type="project" value="InterPro"/>
</dbReference>
<dbReference type="PANTHER" id="PTHR30185">
    <property type="entry name" value="CRYPTIC BETA-GLUCOSIDE BGL OPERON ANTITERMINATOR"/>
    <property type="match status" value="1"/>
</dbReference>
<comment type="caution">
    <text evidence="3">The sequence shown here is derived from an EMBL/GenBank/DDBJ whole genome shotgun (WGS) entry which is preliminary data.</text>
</comment>
<gene>
    <name evidence="3" type="ORF">SSM_02969</name>
</gene>
<dbReference type="Gene3D" id="2.30.24.10">
    <property type="entry name" value="CAT RNA-binding domain"/>
    <property type="match status" value="1"/>
</dbReference>
<dbReference type="GO" id="GO:0006355">
    <property type="term" value="P:regulation of DNA-templated transcription"/>
    <property type="evidence" value="ECO:0007669"/>
    <property type="project" value="InterPro"/>
</dbReference>
<dbReference type="InterPro" id="IPR036634">
    <property type="entry name" value="PRD_sf"/>
</dbReference>
<dbReference type="InterPro" id="IPR050661">
    <property type="entry name" value="BglG_antiterminators"/>
</dbReference>
<feature type="domain" description="PRD" evidence="2">
    <location>
        <begin position="64"/>
        <end position="169"/>
    </location>
</feature>
<dbReference type="Pfam" id="PF03123">
    <property type="entry name" value="CAT_RBD"/>
    <property type="match status" value="1"/>
</dbReference>
<name>A0A829FF80_ENTFC</name>
<dbReference type="AlphaFoldDB" id="A0A829FF80"/>
<dbReference type="InterPro" id="IPR011608">
    <property type="entry name" value="PRD"/>
</dbReference>
<dbReference type="SMART" id="SM01061">
    <property type="entry name" value="CAT_RBD"/>
    <property type="match status" value="1"/>
</dbReference>
<organism evidence="3 4">
    <name type="scientific">Enterococcus faecium EnGen0192</name>
    <dbReference type="NCBI Taxonomy" id="1157487"/>
    <lineage>
        <taxon>Bacteria</taxon>
        <taxon>Bacillati</taxon>
        <taxon>Bacillota</taxon>
        <taxon>Bacilli</taxon>
        <taxon>Lactobacillales</taxon>
        <taxon>Enterococcaceae</taxon>
        <taxon>Enterococcus</taxon>
    </lineage>
</organism>
<dbReference type="SUPFAM" id="SSF50151">
    <property type="entry name" value="SacY-like RNA-binding domain"/>
    <property type="match status" value="1"/>
</dbReference>
<evidence type="ECO:0000259" key="2">
    <source>
        <dbReference type="PROSITE" id="PS51372"/>
    </source>
</evidence>
<reference evidence="3 4" key="1">
    <citation type="submission" date="2013-02" db="EMBL/GenBank/DDBJ databases">
        <title>The Genome Sequence of Enterococcus faecium HM1072.</title>
        <authorList>
            <consortium name="The Broad Institute Genome Sequencing Platform"/>
            <consortium name="The Broad Institute Genome Sequencing Center for Infectious Disease"/>
            <person name="Earl A.M."/>
            <person name="Gilmore M.S."/>
            <person name="Lebreton F."/>
            <person name="Courvalin P."/>
            <person name="Walker B."/>
            <person name="Young S.K."/>
            <person name="Zeng Q."/>
            <person name="Gargeya S."/>
            <person name="Fitzgerald M."/>
            <person name="Haas B."/>
            <person name="Abouelleil A."/>
            <person name="Alvarado L."/>
            <person name="Arachchi H.M."/>
            <person name="Berlin A.M."/>
            <person name="Chapman S.B."/>
            <person name="Dewar J."/>
            <person name="Goldberg J."/>
            <person name="Griggs A."/>
            <person name="Gujja S."/>
            <person name="Hansen M."/>
            <person name="Howarth C."/>
            <person name="Imamovic A."/>
            <person name="Larimer J."/>
            <person name="McCowan C."/>
            <person name="Murphy C."/>
            <person name="Neiman D."/>
            <person name="Pearson M."/>
            <person name="Priest M."/>
            <person name="Roberts A."/>
            <person name="Saif S."/>
            <person name="Shea T."/>
            <person name="Sisk P."/>
            <person name="Sykes S."/>
            <person name="Wortman J."/>
            <person name="Nusbaum C."/>
            <person name="Birren B."/>
        </authorList>
    </citation>
    <scope>NUCLEOTIDE SEQUENCE [LARGE SCALE GENOMIC DNA]</scope>
    <source>
        <strain evidence="3 4">HM1072</strain>
    </source>
</reference>
<proteinExistence type="predicted"/>
<dbReference type="InterPro" id="IPR004341">
    <property type="entry name" value="CAT_RNA-bd_dom"/>
</dbReference>
<accession>A0A829FF80</accession>